<dbReference type="Pfam" id="PF15912">
    <property type="entry name" value="VIR_N"/>
    <property type="match status" value="1"/>
</dbReference>
<dbReference type="GO" id="GO:0036396">
    <property type="term" value="C:RNA N6-methyladenosine methyltransferase complex"/>
    <property type="evidence" value="ECO:0007669"/>
    <property type="project" value="TreeGrafter"/>
</dbReference>
<feature type="compositionally biased region" description="Gly residues" evidence="6">
    <location>
        <begin position="1998"/>
        <end position="2010"/>
    </location>
</feature>
<feature type="compositionally biased region" description="Polar residues" evidence="6">
    <location>
        <begin position="1098"/>
        <end position="1109"/>
    </location>
</feature>
<protein>
    <submittedName>
        <fullName evidence="8">Protein virilizer-like isoform x2</fullName>
    </submittedName>
</protein>
<evidence type="ECO:0000256" key="6">
    <source>
        <dbReference type="SAM" id="MobiDB-lite"/>
    </source>
</evidence>
<feature type="compositionally biased region" description="Low complexity" evidence="6">
    <location>
        <begin position="1932"/>
        <end position="1947"/>
    </location>
</feature>
<feature type="region of interest" description="Disordered" evidence="6">
    <location>
        <begin position="1922"/>
        <end position="2010"/>
    </location>
</feature>
<keyword evidence="9" id="KW-1185">Reference proteome</keyword>
<evidence type="ECO:0000256" key="5">
    <source>
        <dbReference type="ARBA" id="ARBA00023242"/>
    </source>
</evidence>
<evidence type="ECO:0000313" key="8">
    <source>
        <dbReference type="EMBL" id="KAF0512386.1"/>
    </source>
</evidence>
<keyword evidence="3" id="KW-0507">mRNA processing</keyword>
<feature type="region of interest" description="Disordered" evidence="6">
    <location>
        <begin position="2081"/>
        <end position="2132"/>
    </location>
</feature>
<comment type="caution">
    <text evidence="8">The sequence shown here is derived from an EMBL/GenBank/DDBJ whole genome shotgun (WGS) entry which is preliminary data.</text>
</comment>
<feature type="domain" description="Virilizer N-terminal" evidence="7">
    <location>
        <begin position="17"/>
        <end position="166"/>
    </location>
</feature>
<feature type="compositionally biased region" description="Low complexity" evidence="6">
    <location>
        <begin position="1979"/>
        <end position="1997"/>
    </location>
</feature>
<dbReference type="EMBL" id="WTPW01000426">
    <property type="protein sequence ID" value="KAF0512386.1"/>
    <property type="molecule type" value="Genomic_DNA"/>
</dbReference>
<comment type="similarity">
    <text evidence="2">Belongs to the vir family.</text>
</comment>
<evidence type="ECO:0000313" key="9">
    <source>
        <dbReference type="Proteomes" id="UP000439903"/>
    </source>
</evidence>
<feature type="compositionally biased region" description="Basic and acidic residues" evidence="6">
    <location>
        <begin position="2123"/>
        <end position="2132"/>
    </location>
</feature>
<dbReference type="PANTHER" id="PTHR23185">
    <property type="entry name" value="PROTEIN VIRILIZER HOMOLOG"/>
    <property type="match status" value="1"/>
</dbReference>
<name>A0A8H4ELR2_GIGMA</name>
<dbReference type="GO" id="GO:0008380">
    <property type="term" value="P:RNA splicing"/>
    <property type="evidence" value="ECO:0007669"/>
    <property type="project" value="UniProtKB-KW"/>
</dbReference>
<dbReference type="GO" id="GO:0006397">
    <property type="term" value="P:mRNA processing"/>
    <property type="evidence" value="ECO:0007669"/>
    <property type="project" value="UniProtKB-KW"/>
</dbReference>
<feature type="region of interest" description="Disordered" evidence="6">
    <location>
        <begin position="1098"/>
        <end position="1135"/>
    </location>
</feature>
<keyword evidence="5" id="KW-0539">Nucleus</keyword>
<keyword evidence="4" id="KW-0508">mRNA splicing</keyword>
<evidence type="ECO:0000256" key="2">
    <source>
        <dbReference type="ARBA" id="ARBA00008371"/>
    </source>
</evidence>
<evidence type="ECO:0000256" key="3">
    <source>
        <dbReference type="ARBA" id="ARBA00022664"/>
    </source>
</evidence>
<comment type="subcellular location">
    <subcellularLocation>
        <location evidence="1">Nucleus</location>
    </subcellularLocation>
</comment>
<dbReference type="OrthoDB" id="2011702at2759"/>
<sequence length="2132" mass="239260">MMSVNSTEVNPVNDKKSSQLLFFDTLTANNPSNSDELPTESVECIRFTQRVILSEIRIVPKNTRPFKGSRKGDHTGQTSPNKFDLHLLIHKTLTIDSAKPEKRPPLPLHPLTISFDERKGFLSYDVTLLPEATTRFIIIRGNYHAVTLCIYGRAVEMNRPQTAKSKELIGASTFNEPQNNKKDHGDNFINNGTDISLEKQSMHISVSSSAIANNNNNGKKIVDNETSDNNKTVNKENEAIIDGASLNKTSTDHNATMDGVQKERTIPFVEPILSVDEKASQFSAPMDVDTFCLDDGIRDVSDVERIGILLRKDRSDSFRILNPQTLTSCVGLDLRDKETKDLLVFHSSPDETILSSTLRTFSEIEFKKAWDDFVDRIQNVDSLISTLLNSNIEGMVVTNAFELERIVNLLVELFHQISDVIIEGCLWARFQSARYDDKLDILNKSIIFALDISAGKSSVKLFESGLTLFCKLCKCGEDFINLSLVQSSLKLMVPLLIEPHVSSILQTRILRGLLECMEETRVVESLLGWCDKNYGYDTLYKTYILPMLQVKRLSSRTLHLLQAIVKKVSVYEACTLIQQMADNELRHESSRRKNDIMKNDVTNDNIQHDANSMLVDENPQEQDDVELIIEQVIDCLQIISKAALYHLALNSSDEINQDYPTTFSFRYLTSCRLFSAITILLSSQRIRTCSRFHELVNSLGKLCIILLGAPVGMIYLTQQLQQSRDQLGNSLMTIWSNLLCQQNQELNLQDETDESFTNIHPISNEGWSDVDEIRRTPGVGDIWCGLGQSTSGGNYDEDYDYICDYSEDESSVNDEENYNVRKARQILKMQSYGAIGSDSDCLDKCIIPPDQLVILLINQIHAVAVVERLLEIGRRGLDNIVNYPIIMELLCDLFEMTTFNVGKQAVASTIIYLDALPTILSLVNIAPTQDTALNSAASDALNAFGRIPLELLELAIKFSQAFPFLLTHQMHELLFSVVSSESNLRSLWEPIAVFHETGTIQGVIDIIKHQKYYPECLRDHHVVNQILVALKLLMSYTYTEGGILQILKARMDDFSGFDNGDTFFVFLLRLLNHSAEILSDMSDFVVYADHQTTAESAFTTTNDEQTSISQEHKDNPKLYGNTTEHNKNDSQSSNFTTSSVVLSSEVFEHRRELLDLVWHNLILIRRLLRVVYGNPKNSAAKRHFKNIYGKDELPDDPLPSQKKSMIQICIEPLLMLMSALDRLDGRLSDQLGAVSLLGCDQPFKNGQSVQIARIRGLLLGMFGLLSQVIIEEKDSASVDMIGEFQCRSRFFSDFSGRHIVKHLINFIFEGPDNFLSGLHILNEILPTPLPKNQKYQQSSSQDHAGMMIPDENLNFIDGYSLSASFSDVQMEAQILREYWVDQLLPLRDDIMQLIKSLAPASSKIIHIMLRAVICQLIDLDVHDRGIGRSVVSIIVSEVRKALIQCQSTLEKIKNQKVSLNADELKEGTERADDTVGSSSELETKLALFGRWMSLLTSLASNPSGKSAILDFLTDAIDDTLNCIDKQGLPEVSRGLLPLFLDFINTTSTANFIYDLIMEFLFSICNHSIISPDAVILAIDDLSLIIDNLLDYVKIGKNGRFQNQSLIILKKIVETEIGVLLVLTKQEHRQFIVNMISWVPNLLRSSDLRMQDLNIAYNLVVFILKVISYIPRIDDESIDIEIDPLSMLIDAHEDLETFNAYENIEQHVLELSFDSNRIDEDIMLDNHLCQSIVNVIRTLKEHFHAYARTLKQNDRLVNRDEVIKKYDLRLLEVAKTLHNDNVSSNHGINRASNFGTLIDDYPDIPFYDVVEDPEGKEIVGGLFNEPDVDIDFDAFSKEMLPNFQFHKKMKMSEDNMATGRKLLKTRTLSKLGGIAYESNARRNLGGGKTYQKNEFRSIHNNRKANTSRPPSVHVDDFMSGKIPANQQHPGMITPTSTATTSAANATTTKKINVSKRGGITTAVPSPQVTTSSRGGRGRRPSTSSTSTSRGASRGASSSGRGGSGVGRGGGSNASMISAWDIGSSATWTGGPPSLPMLMGQPLSKYIGRMDGQRDYTRYDNQTMRTGYYDNQYYGIPSPMTPYDRPPVPQSAPGIGPRIKGGSENRGRTIPQEWPPRSVASQPARRPERPFGRR</sequence>
<proteinExistence type="inferred from homology"/>
<evidence type="ECO:0000256" key="1">
    <source>
        <dbReference type="ARBA" id="ARBA00004123"/>
    </source>
</evidence>
<dbReference type="GO" id="GO:0005634">
    <property type="term" value="C:nucleus"/>
    <property type="evidence" value="ECO:0007669"/>
    <property type="project" value="UniProtKB-SubCell"/>
</dbReference>
<dbReference type="GO" id="GO:0003723">
    <property type="term" value="F:RNA binding"/>
    <property type="evidence" value="ECO:0007669"/>
    <property type="project" value="TreeGrafter"/>
</dbReference>
<organism evidence="8 9">
    <name type="scientific">Gigaspora margarita</name>
    <dbReference type="NCBI Taxonomy" id="4874"/>
    <lineage>
        <taxon>Eukaryota</taxon>
        <taxon>Fungi</taxon>
        <taxon>Fungi incertae sedis</taxon>
        <taxon>Mucoromycota</taxon>
        <taxon>Glomeromycotina</taxon>
        <taxon>Glomeromycetes</taxon>
        <taxon>Diversisporales</taxon>
        <taxon>Gigasporaceae</taxon>
        <taxon>Gigaspora</taxon>
    </lineage>
</organism>
<reference evidence="8 9" key="1">
    <citation type="journal article" date="2019" name="Environ. Microbiol.">
        <title>At the nexus of three kingdoms: the genome of the mycorrhizal fungus Gigaspora margarita provides insights into plant, endobacterial and fungal interactions.</title>
        <authorList>
            <person name="Venice F."/>
            <person name="Ghignone S."/>
            <person name="Salvioli di Fossalunga A."/>
            <person name="Amselem J."/>
            <person name="Novero M."/>
            <person name="Xianan X."/>
            <person name="Sedzielewska Toro K."/>
            <person name="Morin E."/>
            <person name="Lipzen A."/>
            <person name="Grigoriev I.V."/>
            <person name="Henrissat B."/>
            <person name="Martin F.M."/>
            <person name="Bonfante P."/>
        </authorList>
    </citation>
    <scope>NUCLEOTIDE SEQUENCE [LARGE SCALE GENOMIC DNA]</scope>
    <source>
        <strain evidence="8 9">BEG34</strain>
    </source>
</reference>
<dbReference type="PANTHER" id="PTHR23185:SF0">
    <property type="entry name" value="PROTEIN VIRILIZER HOMOLOG"/>
    <property type="match status" value="1"/>
</dbReference>
<evidence type="ECO:0000259" key="7">
    <source>
        <dbReference type="Pfam" id="PF15912"/>
    </source>
</evidence>
<dbReference type="Proteomes" id="UP000439903">
    <property type="component" value="Unassembled WGS sequence"/>
</dbReference>
<gene>
    <name evidence="8" type="ORF">F8M41_018017</name>
</gene>
<dbReference type="InterPro" id="IPR031801">
    <property type="entry name" value="VIR_N"/>
</dbReference>
<dbReference type="InterPro" id="IPR026736">
    <property type="entry name" value="Virilizer"/>
</dbReference>
<accession>A0A8H4ELR2</accession>
<evidence type="ECO:0000256" key="4">
    <source>
        <dbReference type="ARBA" id="ARBA00023187"/>
    </source>
</evidence>